<keyword evidence="4" id="KW-0830">Ubiquinone</keyword>
<gene>
    <name evidence="4" type="ORF">E9232_001353</name>
</gene>
<dbReference type="EMBL" id="JAVDPW010000002">
    <property type="protein sequence ID" value="MDR6288846.1"/>
    <property type="molecule type" value="Genomic_DNA"/>
</dbReference>
<dbReference type="Proteomes" id="UP001262410">
    <property type="component" value="Unassembled WGS sequence"/>
</dbReference>
<protein>
    <submittedName>
        <fullName evidence="4">Ubiquinone biosynthesis protein</fullName>
    </submittedName>
</protein>
<keyword evidence="2" id="KW-0812">Transmembrane</keyword>
<evidence type="ECO:0000313" key="5">
    <source>
        <dbReference type="Proteomes" id="UP001262410"/>
    </source>
</evidence>
<name>A0ABU1JJQ8_9PROT</name>
<comment type="caution">
    <text evidence="4">The sequence shown here is derived from an EMBL/GenBank/DDBJ whole genome shotgun (WGS) entry which is preliminary data.</text>
</comment>
<keyword evidence="5" id="KW-1185">Reference proteome</keyword>
<dbReference type="RefSeq" id="WP_309792907.1">
    <property type="nucleotide sequence ID" value="NZ_JAVDPW010000002.1"/>
</dbReference>
<dbReference type="InterPro" id="IPR050154">
    <property type="entry name" value="UbiB_kinase"/>
</dbReference>
<evidence type="ECO:0000256" key="2">
    <source>
        <dbReference type="SAM" id="Phobius"/>
    </source>
</evidence>
<evidence type="ECO:0000256" key="1">
    <source>
        <dbReference type="ARBA" id="ARBA00009670"/>
    </source>
</evidence>
<dbReference type="SUPFAM" id="SSF56112">
    <property type="entry name" value="Protein kinase-like (PK-like)"/>
    <property type="match status" value="1"/>
</dbReference>
<dbReference type="CDD" id="cd05121">
    <property type="entry name" value="ABC1_ADCK3-like"/>
    <property type="match status" value="1"/>
</dbReference>
<evidence type="ECO:0000313" key="4">
    <source>
        <dbReference type="EMBL" id="MDR6288846.1"/>
    </source>
</evidence>
<dbReference type="InterPro" id="IPR004147">
    <property type="entry name" value="ABC1_dom"/>
</dbReference>
<dbReference type="Pfam" id="PF03109">
    <property type="entry name" value="ABC1"/>
    <property type="match status" value="1"/>
</dbReference>
<sequence>MQVFPTAFVVARDLKRLQQIVTILLRFGFGDLVRRLGLHRLLKQAGLAAEPAAGSAASEEESPARLRLAIEALGPTFIKLGQILATRSDLLAPEWIAELEKLHSRVPPLPYEALAPLVEAALGGAPDTLFARFDRAPLASGSIAQVHRAALLDGTEVVVKIRRPGLRPMVEADLRLLAHATKLAESELPELRRYRPEAITRHLATAIGEELDLANEGRNAEQIAGQFEDRPDIVIPGIHWDWTSEEVLVQDFVDGIPPSDEPALAAAGLDRRRLAARSSNAFLQMMLIDGVFHADPHPGNVLCLADDRIAYLDFGTVGRLSARRRDQLVTLMAAIVGGSAAGLREVLLDWAGQPDVDARPLEEAAEAFLAKHTRGALGQLKLGLALADFVALMRDHDLALPPDLALVLKALMTAEGVVRRLDPDFDVVREVEPVVRRALTARYAPDALLQRAGTAFLELHALAGDVPGILRRVLRRLEKGSIKAQIEIGRIDRFGRSIERGATRIAIAIVTAAFVVGLAPILADAGPRLLGIPVFALLGGLIVLAGIAWLVLSGRRRG</sequence>
<feature type="transmembrane region" description="Helical" evidence="2">
    <location>
        <begin position="505"/>
        <end position="523"/>
    </location>
</feature>
<comment type="similarity">
    <text evidence="1">Belongs to the protein kinase superfamily. ADCK protein kinase family.</text>
</comment>
<keyword evidence="2" id="KW-0472">Membrane</keyword>
<keyword evidence="2" id="KW-1133">Transmembrane helix</keyword>
<reference evidence="4 5" key="1">
    <citation type="submission" date="2023-07" db="EMBL/GenBank/DDBJ databases">
        <title>Sorghum-associated microbial communities from plants grown in Nebraska, USA.</title>
        <authorList>
            <person name="Schachtman D."/>
        </authorList>
    </citation>
    <scope>NUCLEOTIDE SEQUENCE [LARGE SCALE GENOMIC DNA]</scope>
    <source>
        <strain evidence="4 5">584</strain>
    </source>
</reference>
<proteinExistence type="inferred from homology"/>
<feature type="domain" description="ABC1 atypical kinase-like" evidence="3">
    <location>
        <begin position="101"/>
        <end position="345"/>
    </location>
</feature>
<dbReference type="PANTHER" id="PTHR10566:SF113">
    <property type="entry name" value="PROTEIN ACTIVITY OF BC1 COMPLEX KINASE 7, CHLOROPLASTIC"/>
    <property type="match status" value="1"/>
</dbReference>
<evidence type="ECO:0000259" key="3">
    <source>
        <dbReference type="Pfam" id="PF03109"/>
    </source>
</evidence>
<organism evidence="4 5">
    <name type="scientific">Inquilinus ginsengisoli</name>
    <dbReference type="NCBI Taxonomy" id="363840"/>
    <lineage>
        <taxon>Bacteria</taxon>
        <taxon>Pseudomonadati</taxon>
        <taxon>Pseudomonadota</taxon>
        <taxon>Alphaproteobacteria</taxon>
        <taxon>Rhodospirillales</taxon>
        <taxon>Rhodospirillaceae</taxon>
        <taxon>Inquilinus</taxon>
    </lineage>
</organism>
<dbReference type="InterPro" id="IPR011009">
    <property type="entry name" value="Kinase-like_dom_sf"/>
</dbReference>
<dbReference type="PANTHER" id="PTHR10566">
    <property type="entry name" value="CHAPERONE-ACTIVITY OF BC1 COMPLEX CABC1 -RELATED"/>
    <property type="match status" value="1"/>
</dbReference>
<accession>A0ABU1JJQ8</accession>
<feature type="transmembrane region" description="Helical" evidence="2">
    <location>
        <begin position="529"/>
        <end position="552"/>
    </location>
</feature>